<proteinExistence type="predicted"/>
<dbReference type="PANTHER" id="PTHR41287:SF1">
    <property type="entry name" value="PROTEIN YMFN"/>
    <property type="match status" value="1"/>
</dbReference>
<dbReference type="RefSeq" id="WP_109216413.1">
    <property type="nucleotide sequence ID" value="NZ_JRFU01000146.1"/>
</dbReference>
<gene>
    <name evidence="3" type="ORF">LG34_13355</name>
</gene>
<dbReference type="Proteomes" id="UP000245288">
    <property type="component" value="Unassembled WGS sequence"/>
</dbReference>
<dbReference type="InterPro" id="IPR005021">
    <property type="entry name" value="Terminase_largesu-like"/>
</dbReference>
<feature type="domain" description="Terminase large subunit-like ATPase" evidence="1">
    <location>
        <begin position="75"/>
        <end position="233"/>
    </location>
</feature>
<dbReference type="OrthoDB" id="9760250at2"/>
<dbReference type="PANTHER" id="PTHR41287">
    <property type="match status" value="1"/>
</dbReference>
<organism evidence="3 4">
    <name type="scientific">Eubacterium ramulus</name>
    <dbReference type="NCBI Taxonomy" id="39490"/>
    <lineage>
        <taxon>Bacteria</taxon>
        <taxon>Bacillati</taxon>
        <taxon>Bacillota</taxon>
        <taxon>Clostridia</taxon>
        <taxon>Eubacteriales</taxon>
        <taxon>Eubacteriaceae</taxon>
        <taxon>Eubacterium</taxon>
    </lineage>
</organism>
<protein>
    <recommendedName>
        <fullName evidence="5">Terminase</fullName>
    </recommendedName>
</protein>
<evidence type="ECO:0000259" key="1">
    <source>
        <dbReference type="Pfam" id="PF03354"/>
    </source>
</evidence>
<accession>A0A2V1JMA8</accession>
<evidence type="ECO:0000313" key="4">
    <source>
        <dbReference type="Proteomes" id="UP000245288"/>
    </source>
</evidence>
<dbReference type="Gene3D" id="3.30.420.240">
    <property type="match status" value="1"/>
</dbReference>
<comment type="caution">
    <text evidence="3">The sequence shown here is derived from an EMBL/GenBank/DDBJ whole genome shotgun (WGS) entry which is preliminary data.</text>
</comment>
<feature type="domain" description="Terminase large subunit-like endonuclease" evidence="2">
    <location>
        <begin position="260"/>
        <end position="526"/>
    </location>
</feature>
<reference evidence="3 4" key="1">
    <citation type="submission" date="2014-09" db="EMBL/GenBank/DDBJ databases">
        <title>Butyrate-producing bacteria isolated from human gut.</title>
        <authorList>
            <person name="Zhang Q."/>
            <person name="Zhao L."/>
        </authorList>
    </citation>
    <scope>NUCLEOTIDE SEQUENCE [LARGE SCALE GENOMIC DNA]</scope>
    <source>
        <strain evidence="3 4">21</strain>
    </source>
</reference>
<evidence type="ECO:0008006" key="5">
    <source>
        <dbReference type="Google" id="ProtNLM"/>
    </source>
</evidence>
<dbReference type="Pfam" id="PF20441">
    <property type="entry name" value="TerL_nuclease"/>
    <property type="match status" value="1"/>
</dbReference>
<dbReference type="InterPro" id="IPR046461">
    <property type="entry name" value="TerL_ATPase"/>
</dbReference>
<dbReference type="Pfam" id="PF03354">
    <property type="entry name" value="TerL_ATPase"/>
    <property type="match status" value="1"/>
</dbReference>
<dbReference type="EMBL" id="JRFU01000146">
    <property type="protein sequence ID" value="PWE85860.1"/>
    <property type="molecule type" value="Genomic_DNA"/>
</dbReference>
<dbReference type="GO" id="GO:0004519">
    <property type="term" value="F:endonuclease activity"/>
    <property type="evidence" value="ECO:0007669"/>
    <property type="project" value="InterPro"/>
</dbReference>
<keyword evidence="4" id="KW-1185">Reference proteome</keyword>
<sequence>MMICKEIDEYITYVRSGKYRVCEEQILLCDFVEKVFREEDIYVDEEQLQRYLGMQKYFPYKLVLWEKFCFALHNCTYRSDGELRFPNLFILVGRGAGKNGYLAFENFCLLTPVNGVMHYDIDMFATSEKQAKATFKDIYEILESNSLYFKNYFKWNLEEITNLRTRSVLRYHTKAPGTKDGGRPGKVDFDEYHAYPDYKLIDVATTGLGKIAHPRKTIITTNGDVRDGPLDKKLADMIDVLHGRLTDNGEIPFICRLGENAEEEVKDEENWYMANPSLQYFPTLLHEMQREYEDYKRDPANNSAFLTKRMNRPKGETEYCVTDWENLVAATHEIDEDALRGHSCVGGIDFAKINDFAAAGILFKEGEKRFWIYHVWVCKKSRDLPSIKYPLKQAEEDGVLTMVKETEIDPRLITGWFAEQGRKYAIEAIAVDNFRYGFLADALKDIGFSPENGKVKLVRPSDLMKAAVTIGYVFSRQLIAWGKSTIMRWFTWNVKARLDSKGNINYEKIEPKSRKTDGFMAFAAAMTLEDKIKARVKIGGRLRTIC</sequence>
<dbReference type="InterPro" id="IPR027417">
    <property type="entry name" value="P-loop_NTPase"/>
</dbReference>
<name>A0A2V1JMA8_EUBRA</name>
<dbReference type="AlphaFoldDB" id="A0A2V1JMA8"/>
<dbReference type="InterPro" id="IPR046462">
    <property type="entry name" value="TerL_nuclease"/>
</dbReference>
<dbReference type="Gene3D" id="3.40.50.300">
    <property type="entry name" value="P-loop containing nucleotide triphosphate hydrolases"/>
    <property type="match status" value="1"/>
</dbReference>
<evidence type="ECO:0000313" key="3">
    <source>
        <dbReference type="EMBL" id="PWE85860.1"/>
    </source>
</evidence>
<evidence type="ECO:0000259" key="2">
    <source>
        <dbReference type="Pfam" id="PF20441"/>
    </source>
</evidence>